<dbReference type="EMBL" id="CP006644">
    <property type="protein sequence ID" value="AHE52584.1"/>
    <property type="molecule type" value="Genomic_DNA"/>
</dbReference>
<dbReference type="InterPro" id="IPR002656">
    <property type="entry name" value="Acyl_transf_3_dom"/>
</dbReference>
<dbReference type="Proteomes" id="UP000018851">
    <property type="component" value="Chromosome"/>
</dbReference>
<gene>
    <name evidence="3" type="ORF">NX02_04175</name>
</gene>
<dbReference type="Pfam" id="PF01757">
    <property type="entry name" value="Acyl_transf_3"/>
    <property type="match status" value="1"/>
</dbReference>
<keyword evidence="4" id="KW-1185">Reference proteome</keyword>
<feature type="transmembrane region" description="Helical" evidence="1">
    <location>
        <begin position="83"/>
        <end position="108"/>
    </location>
</feature>
<feature type="transmembrane region" description="Helical" evidence="1">
    <location>
        <begin position="42"/>
        <end position="62"/>
    </location>
</feature>
<keyword evidence="1" id="KW-0812">Transmembrane</keyword>
<dbReference type="KEGG" id="ssan:NX02_04175"/>
<name>W0A3R6_9SPHN</name>
<dbReference type="GO" id="GO:0000271">
    <property type="term" value="P:polysaccharide biosynthetic process"/>
    <property type="evidence" value="ECO:0007669"/>
    <property type="project" value="TreeGrafter"/>
</dbReference>
<proteinExistence type="predicted"/>
<feature type="transmembrane region" description="Helical" evidence="1">
    <location>
        <begin position="158"/>
        <end position="177"/>
    </location>
</feature>
<evidence type="ECO:0000259" key="2">
    <source>
        <dbReference type="Pfam" id="PF01757"/>
    </source>
</evidence>
<evidence type="ECO:0000313" key="3">
    <source>
        <dbReference type="EMBL" id="AHE52584.1"/>
    </source>
</evidence>
<feature type="transmembrane region" description="Helical" evidence="1">
    <location>
        <begin position="128"/>
        <end position="151"/>
    </location>
</feature>
<feature type="domain" description="Acyltransferase 3" evidence="2">
    <location>
        <begin position="5"/>
        <end position="319"/>
    </location>
</feature>
<evidence type="ECO:0000256" key="1">
    <source>
        <dbReference type="SAM" id="Phobius"/>
    </source>
</evidence>
<evidence type="ECO:0000313" key="4">
    <source>
        <dbReference type="Proteomes" id="UP000018851"/>
    </source>
</evidence>
<protein>
    <recommendedName>
        <fullName evidence="2">Acyltransferase 3 domain-containing protein</fullName>
    </recommendedName>
</protein>
<feature type="transmembrane region" description="Helical" evidence="1">
    <location>
        <begin position="183"/>
        <end position="203"/>
    </location>
</feature>
<sequence>MLRTIQAGRGLAALAVVMFHLSIAMGDPRYGGTPVFRDITWRGNLGVDFFFVLSGFIMMLIHERDIGEPSRWRNFAYARFSRLYPIYWLYSAVFCLLVAFGFGTVTQLPSSLWDWVSTIFLVRLSDVTAPLAVAWTLFHEIAFYGVFSILILNKRAGLLVFFAWMLTTAITFNYPPTDSPSPIQTYLAAFNLDFMIGIASCLVMQRTSTVVCNACFWIGSALLVLTIGYEYGIDRLHWSGIAYGLAFGGIIAGMAAWERRRGGVKIPLAEQLGDASYTTYLIHVPVIGVCLKLVAKFHFGDAIPGEAIYIGTMLAVVCSTYAVHKIVERPLQRWMKHISKKNHHQAAATV</sequence>
<dbReference type="STRING" id="1123269.NX02_04175"/>
<feature type="transmembrane region" description="Helical" evidence="1">
    <location>
        <begin position="235"/>
        <end position="257"/>
    </location>
</feature>
<dbReference type="eggNOG" id="COG1835">
    <property type="taxonomic scope" value="Bacteria"/>
</dbReference>
<dbReference type="PANTHER" id="PTHR23028:SF131">
    <property type="entry name" value="BLR2367 PROTEIN"/>
    <property type="match status" value="1"/>
</dbReference>
<organism evidence="3 4">
    <name type="scientific">Sphingomonas sanxanigenens DSM 19645 = NX02</name>
    <dbReference type="NCBI Taxonomy" id="1123269"/>
    <lineage>
        <taxon>Bacteria</taxon>
        <taxon>Pseudomonadati</taxon>
        <taxon>Pseudomonadota</taxon>
        <taxon>Alphaproteobacteria</taxon>
        <taxon>Sphingomonadales</taxon>
        <taxon>Sphingomonadaceae</taxon>
        <taxon>Sphingomonas</taxon>
    </lineage>
</organism>
<keyword evidence="1" id="KW-0472">Membrane</keyword>
<dbReference type="GO" id="GO:0016747">
    <property type="term" value="F:acyltransferase activity, transferring groups other than amino-acyl groups"/>
    <property type="evidence" value="ECO:0007669"/>
    <property type="project" value="InterPro"/>
</dbReference>
<feature type="transmembrane region" description="Helical" evidence="1">
    <location>
        <begin position="210"/>
        <end position="229"/>
    </location>
</feature>
<dbReference type="GO" id="GO:0016020">
    <property type="term" value="C:membrane"/>
    <property type="evidence" value="ECO:0007669"/>
    <property type="project" value="TreeGrafter"/>
</dbReference>
<dbReference type="AlphaFoldDB" id="W0A3R6"/>
<dbReference type="PANTHER" id="PTHR23028">
    <property type="entry name" value="ACETYLTRANSFERASE"/>
    <property type="match status" value="1"/>
</dbReference>
<dbReference type="InterPro" id="IPR050879">
    <property type="entry name" value="Acyltransferase_3"/>
</dbReference>
<reference evidence="3 4" key="1">
    <citation type="submission" date="2013-07" db="EMBL/GenBank/DDBJ databases">
        <title>Completed genome of Sphingomonas sanxanigenens NX02.</title>
        <authorList>
            <person name="Ma T."/>
            <person name="Huang H."/>
            <person name="Wu M."/>
            <person name="Li X."/>
            <person name="Li G."/>
        </authorList>
    </citation>
    <scope>NUCLEOTIDE SEQUENCE [LARGE SCALE GENOMIC DNA]</scope>
    <source>
        <strain evidence="3 4">NX02</strain>
    </source>
</reference>
<feature type="transmembrane region" description="Helical" evidence="1">
    <location>
        <begin position="307"/>
        <end position="327"/>
    </location>
</feature>
<keyword evidence="1" id="KW-1133">Transmembrane helix</keyword>
<accession>W0A3R6</accession>
<feature type="transmembrane region" description="Helical" evidence="1">
    <location>
        <begin position="277"/>
        <end position="295"/>
    </location>
</feature>
<dbReference type="RefSeq" id="WP_025290885.1">
    <property type="nucleotide sequence ID" value="NZ_CP006644.1"/>
</dbReference>
<dbReference type="HOGENOM" id="CLU_005679_2_0_5"/>